<evidence type="ECO:0000256" key="11">
    <source>
        <dbReference type="ARBA" id="ARBA00023141"/>
    </source>
</evidence>
<dbReference type="InterPro" id="IPR005801">
    <property type="entry name" value="ADC_synthase"/>
</dbReference>
<comment type="function">
    <text evidence="13">Part of a heterotetrameric complex that catalyzes the two-step biosynthesis of anthranilate, an intermediate in the biosynthesis of L-tryptophan. In the first step, the glutamine-binding beta subunit (TrpG) of anthranilate synthase (AS) provides the glutamine amidotransferase activity which generates ammonia as a substrate that, along with chorismate, is used in the second step, catalyzed by the large alpha subunit of AS (TrpE) to produce anthranilate. In the absence of TrpG, TrpE can synthesize anthranilate directly from chorismate and high concentrations of ammonia.</text>
</comment>
<dbReference type="InterPro" id="IPR019999">
    <property type="entry name" value="Anth_synth_I-like"/>
</dbReference>
<evidence type="ECO:0000256" key="14">
    <source>
        <dbReference type="ARBA" id="ARBA00047683"/>
    </source>
</evidence>
<dbReference type="Pfam" id="PF00425">
    <property type="entry name" value="Chorismate_bind"/>
    <property type="match status" value="1"/>
</dbReference>
<evidence type="ECO:0000256" key="10">
    <source>
        <dbReference type="ARBA" id="ARBA00022842"/>
    </source>
</evidence>
<comment type="caution">
    <text evidence="17">The sequence shown here is derived from an EMBL/GenBank/DDBJ whole genome shotgun (WGS) entry which is preliminary data.</text>
</comment>
<sequence>MKHYQPTFDEFLKQTERGNTVPVYRELLSDALTPVSAYQRLAMPPGYGPARNSFLLESVVGGEQIARYSFVGADPHLTFTVRGNEITIRRPGGVEEVLQSDDPLEELAKLLSEYKHVHHPDLPRFTGGLVGYAGYDMIRYYENLPAAPPDDRNLPEMSFGLYRSMVLFDHVRKTIKVVSNAHVTDDPGAAYHQATEEIERLVARLCEGPGTPVREIVTVGLPQKPFQSNLSRDEYVRTVERCKEYIAAGDIFQVVQSQRLCVETSAKPFDIYRALRVVNPSPYMFLLTTPETTLVGSSPEILCRVEDGIVTNRPLAGTRRRGATPEEDDALEAELLADPKERAEHIMLVDLARNDVGRVAEPNTIELSDLMAVERYSHVMHIVSDVKGKLAEGMTAFDALRATSPVGTVSGAPKIRAMEIIDEFEPTRRGPYGGAVGYIDFSGNMDTCIALRTMVICGNKAYLQAGAGIVADSVPETEFEETISKAKALLRAIEVAEAGFNE</sequence>
<evidence type="ECO:0000256" key="12">
    <source>
        <dbReference type="ARBA" id="ARBA00023239"/>
    </source>
</evidence>
<feature type="domain" description="Chorismate-utilising enzyme C-terminal" evidence="15">
    <location>
        <begin position="232"/>
        <end position="485"/>
    </location>
</feature>
<evidence type="ECO:0000313" key="17">
    <source>
        <dbReference type="EMBL" id="KKN68140.1"/>
    </source>
</evidence>
<dbReference type="Pfam" id="PF04715">
    <property type="entry name" value="Anth_synt_I_N"/>
    <property type="match status" value="1"/>
</dbReference>
<dbReference type="PANTHER" id="PTHR11236:SF48">
    <property type="entry name" value="ISOCHORISMATE SYNTHASE MENF"/>
    <property type="match status" value="1"/>
</dbReference>
<organism evidence="17">
    <name type="scientific">marine sediment metagenome</name>
    <dbReference type="NCBI Taxonomy" id="412755"/>
    <lineage>
        <taxon>unclassified sequences</taxon>
        <taxon>metagenomes</taxon>
        <taxon>ecological metagenomes</taxon>
    </lineage>
</organism>
<comment type="subunit">
    <text evidence="4">Heterotetramer consisting of two non-identical subunits: a beta subunit (TrpG) and a large alpha subunit (TrpE).</text>
</comment>
<evidence type="ECO:0000256" key="3">
    <source>
        <dbReference type="ARBA" id="ARBA00009562"/>
    </source>
</evidence>
<dbReference type="NCBIfam" id="TIGR00564">
    <property type="entry name" value="trpE_most"/>
    <property type="match status" value="1"/>
</dbReference>
<keyword evidence="8" id="KW-0479">Metal-binding</keyword>
<dbReference type="PRINTS" id="PR00095">
    <property type="entry name" value="ANTSNTHASEI"/>
</dbReference>
<evidence type="ECO:0000256" key="5">
    <source>
        <dbReference type="ARBA" id="ARBA00012266"/>
    </source>
</evidence>
<evidence type="ECO:0000256" key="7">
    <source>
        <dbReference type="ARBA" id="ARBA00022605"/>
    </source>
</evidence>
<dbReference type="GO" id="GO:0000162">
    <property type="term" value="P:L-tryptophan biosynthetic process"/>
    <property type="evidence" value="ECO:0007669"/>
    <property type="project" value="UniProtKB-UniPathway"/>
</dbReference>
<dbReference type="InterPro" id="IPR005256">
    <property type="entry name" value="Anth_synth_I_PabB"/>
</dbReference>
<dbReference type="SUPFAM" id="SSF56322">
    <property type="entry name" value="ADC synthase"/>
    <property type="match status" value="1"/>
</dbReference>
<dbReference type="InterPro" id="IPR006805">
    <property type="entry name" value="Anth_synth_I_N"/>
</dbReference>
<evidence type="ECO:0000256" key="2">
    <source>
        <dbReference type="ARBA" id="ARBA00004873"/>
    </source>
</evidence>
<keyword evidence="10" id="KW-0460">Magnesium</keyword>
<feature type="domain" description="Anthranilate synthase component I N-terminal" evidence="16">
    <location>
        <begin position="30"/>
        <end position="175"/>
    </location>
</feature>
<proteinExistence type="inferred from homology"/>
<evidence type="ECO:0000256" key="4">
    <source>
        <dbReference type="ARBA" id="ARBA00011575"/>
    </source>
</evidence>
<evidence type="ECO:0000256" key="9">
    <source>
        <dbReference type="ARBA" id="ARBA00022822"/>
    </source>
</evidence>
<keyword evidence="11" id="KW-0057">Aromatic amino acid biosynthesis</keyword>
<comment type="catalytic activity">
    <reaction evidence="14">
        <text>chorismate + L-glutamine = anthranilate + pyruvate + L-glutamate + H(+)</text>
        <dbReference type="Rhea" id="RHEA:21732"/>
        <dbReference type="ChEBI" id="CHEBI:15361"/>
        <dbReference type="ChEBI" id="CHEBI:15378"/>
        <dbReference type="ChEBI" id="CHEBI:16567"/>
        <dbReference type="ChEBI" id="CHEBI:29748"/>
        <dbReference type="ChEBI" id="CHEBI:29985"/>
        <dbReference type="ChEBI" id="CHEBI:58359"/>
        <dbReference type="EC" id="4.1.3.27"/>
    </reaction>
</comment>
<accession>A0A0F9SGV2</accession>
<dbReference type="Gene3D" id="3.60.120.10">
    <property type="entry name" value="Anthranilate synthase"/>
    <property type="match status" value="1"/>
</dbReference>
<evidence type="ECO:0000256" key="1">
    <source>
        <dbReference type="ARBA" id="ARBA00001946"/>
    </source>
</evidence>
<dbReference type="EC" id="4.1.3.27" evidence="5"/>
<evidence type="ECO:0000259" key="15">
    <source>
        <dbReference type="Pfam" id="PF00425"/>
    </source>
</evidence>
<name>A0A0F9SGV2_9ZZZZ</name>
<comment type="pathway">
    <text evidence="2">Amino-acid biosynthesis; L-tryptophan biosynthesis; L-tryptophan from chorismate: step 1/5.</text>
</comment>
<keyword evidence="9" id="KW-0822">Tryptophan biosynthesis</keyword>
<comment type="cofactor">
    <cofactor evidence="1">
        <name>Mg(2+)</name>
        <dbReference type="ChEBI" id="CHEBI:18420"/>
    </cofactor>
</comment>
<evidence type="ECO:0000259" key="16">
    <source>
        <dbReference type="Pfam" id="PF04715"/>
    </source>
</evidence>
<dbReference type="AlphaFoldDB" id="A0A0F9SGV2"/>
<dbReference type="GO" id="GO:0004049">
    <property type="term" value="F:anthranilate synthase activity"/>
    <property type="evidence" value="ECO:0007669"/>
    <property type="project" value="UniProtKB-EC"/>
</dbReference>
<dbReference type="UniPathway" id="UPA00035">
    <property type="reaction ID" value="UER00040"/>
</dbReference>
<dbReference type="EMBL" id="LAZR01000457">
    <property type="protein sequence ID" value="KKN68140.1"/>
    <property type="molecule type" value="Genomic_DNA"/>
</dbReference>
<evidence type="ECO:0000256" key="8">
    <source>
        <dbReference type="ARBA" id="ARBA00022723"/>
    </source>
</evidence>
<keyword evidence="12" id="KW-0456">Lyase</keyword>
<reference evidence="17" key="1">
    <citation type="journal article" date="2015" name="Nature">
        <title>Complex archaea that bridge the gap between prokaryotes and eukaryotes.</title>
        <authorList>
            <person name="Spang A."/>
            <person name="Saw J.H."/>
            <person name="Jorgensen S.L."/>
            <person name="Zaremba-Niedzwiedzka K."/>
            <person name="Martijn J."/>
            <person name="Lind A.E."/>
            <person name="van Eijk R."/>
            <person name="Schleper C."/>
            <person name="Guy L."/>
            <person name="Ettema T.J."/>
        </authorList>
    </citation>
    <scope>NUCLEOTIDE SEQUENCE</scope>
</reference>
<gene>
    <name evidence="17" type="ORF">LCGC14_0454530</name>
</gene>
<comment type="similarity">
    <text evidence="3">Belongs to the anthranilate synthase component I family.</text>
</comment>
<keyword evidence="7" id="KW-0028">Amino-acid biosynthesis</keyword>
<dbReference type="PANTHER" id="PTHR11236">
    <property type="entry name" value="AMINOBENZOATE/ANTHRANILATE SYNTHASE"/>
    <property type="match status" value="1"/>
</dbReference>
<evidence type="ECO:0000256" key="6">
    <source>
        <dbReference type="ARBA" id="ARBA00020653"/>
    </source>
</evidence>
<dbReference type="GO" id="GO:0046872">
    <property type="term" value="F:metal ion binding"/>
    <property type="evidence" value="ECO:0007669"/>
    <property type="project" value="UniProtKB-KW"/>
</dbReference>
<protein>
    <recommendedName>
        <fullName evidence="6">Anthranilate synthase component 1</fullName>
        <ecNumber evidence="5">4.1.3.27</ecNumber>
    </recommendedName>
</protein>
<dbReference type="InterPro" id="IPR015890">
    <property type="entry name" value="Chorismate_C"/>
</dbReference>
<evidence type="ECO:0000256" key="13">
    <source>
        <dbReference type="ARBA" id="ARBA00025634"/>
    </source>
</evidence>